<accession>A0ABQ7XXJ9</accession>
<gene>
    <name evidence="1" type="ORF">HID58_088268</name>
</gene>
<comment type="caution">
    <text evidence="1">The sequence shown here is derived from an EMBL/GenBank/DDBJ whole genome shotgun (WGS) entry which is preliminary data.</text>
</comment>
<proteinExistence type="predicted"/>
<dbReference type="PANTHER" id="PTHR35316:SF1">
    <property type="entry name" value="28S RIBOSOMAL S34 PROTEIN"/>
    <property type="match status" value="1"/>
</dbReference>
<dbReference type="Proteomes" id="UP000824890">
    <property type="component" value="Unassembled WGS sequence"/>
</dbReference>
<dbReference type="EMBL" id="JAGKQM010000019">
    <property type="protein sequence ID" value="KAH0860007.1"/>
    <property type="molecule type" value="Genomic_DNA"/>
</dbReference>
<organism evidence="1 2">
    <name type="scientific">Brassica napus</name>
    <name type="common">Rape</name>
    <dbReference type="NCBI Taxonomy" id="3708"/>
    <lineage>
        <taxon>Eukaryota</taxon>
        <taxon>Viridiplantae</taxon>
        <taxon>Streptophyta</taxon>
        <taxon>Embryophyta</taxon>
        <taxon>Tracheophyta</taxon>
        <taxon>Spermatophyta</taxon>
        <taxon>Magnoliopsida</taxon>
        <taxon>eudicotyledons</taxon>
        <taxon>Gunneridae</taxon>
        <taxon>Pentapetalae</taxon>
        <taxon>rosids</taxon>
        <taxon>malvids</taxon>
        <taxon>Brassicales</taxon>
        <taxon>Brassicaceae</taxon>
        <taxon>Brassiceae</taxon>
        <taxon>Brassica</taxon>
    </lineage>
</organism>
<keyword evidence="2" id="KW-1185">Reference proteome</keyword>
<evidence type="ECO:0000313" key="2">
    <source>
        <dbReference type="Proteomes" id="UP000824890"/>
    </source>
</evidence>
<name>A0ABQ7XXJ9_BRANA</name>
<reference evidence="1 2" key="1">
    <citation type="submission" date="2021-05" db="EMBL/GenBank/DDBJ databases">
        <title>Genome Assembly of Synthetic Allotetraploid Brassica napus Reveals Homoeologous Exchanges between Subgenomes.</title>
        <authorList>
            <person name="Davis J.T."/>
        </authorList>
    </citation>
    <scope>NUCLEOTIDE SEQUENCE [LARGE SCALE GENOMIC DNA]</scope>
    <source>
        <strain evidence="2">cv. Da-Ae</strain>
        <tissue evidence="1">Seedling</tissue>
    </source>
</reference>
<protein>
    <submittedName>
        <fullName evidence="1">Uncharacterized protein</fullName>
    </submittedName>
</protein>
<sequence length="147" mass="16545">MFTILDNKAILIEVSLIFNTKLPATELLKTSRNFGRTSSIRREARQLLSKNTRYSGKMVISDMKPSNCHKGREYNLNTPKAELHTAVKRAFLFDFGWHGKAWGIVHKDGLRAAEATKKISGVHKRCWKYIPNLSKTTPATASEAQAA</sequence>
<dbReference type="PANTHER" id="PTHR35316">
    <property type="entry name" value="28S RIBOSOMAL S34 PROTEIN"/>
    <property type="match status" value="1"/>
</dbReference>
<evidence type="ECO:0000313" key="1">
    <source>
        <dbReference type="EMBL" id="KAH0860007.1"/>
    </source>
</evidence>